<dbReference type="AlphaFoldDB" id="K1VM21"/>
<dbReference type="GO" id="GO:0003676">
    <property type="term" value="F:nucleic acid binding"/>
    <property type="evidence" value="ECO:0007669"/>
    <property type="project" value="InterPro"/>
</dbReference>
<dbReference type="Gene3D" id="3.40.50.300">
    <property type="entry name" value="P-loop containing nucleotide triphosphate hydrolases"/>
    <property type="match status" value="1"/>
</dbReference>
<dbReference type="SMART" id="SM00910">
    <property type="entry name" value="HIRAN"/>
    <property type="match status" value="1"/>
</dbReference>
<accession>K1VM21</accession>
<keyword evidence="8" id="KW-0067">ATP-binding</keyword>
<dbReference type="STRING" id="1220162.K1VM21"/>
<dbReference type="InterPro" id="IPR038718">
    <property type="entry name" value="SNF2-like_sf"/>
</dbReference>
<dbReference type="InterPro" id="IPR001650">
    <property type="entry name" value="Helicase_C-like"/>
</dbReference>
<dbReference type="GO" id="GO:0016818">
    <property type="term" value="F:hydrolase activity, acting on acid anhydrides, in phosphorus-containing anhydrides"/>
    <property type="evidence" value="ECO:0007669"/>
    <property type="project" value="InterPro"/>
</dbReference>
<dbReference type="GO" id="GO:0004386">
    <property type="term" value="F:helicase activity"/>
    <property type="evidence" value="ECO:0007669"/>
    <property type="project" value="UniProtKB-KW"/>
</dbReference>
<dbReference type="PROSITE" id="PS51194">
    <property type="entry name" value="HELICASE_CTER"/>
    <property type="match status" value="1"/>
</dbReference>
<evidence type="ECO:0000256" key="4">
    <source>
        <dbReference type="ARBA" id="ARBA00022771"/>
    </source>
</evidence>
<dbReference type="InterPro" id="IPR014905">
    <property type="entry name" value="HIRAN"/>
</dbReference>
<feature type="region of interest" description="Disordered" evidence="10">
    <location>
        <begin position="1"/>
        <end position="55"/>
    </location>
</feature>
<dbReference type="InterPro" id="IPR050628">
    <property type="entry name" value="SNF2_RAD54_helicase_TF"/>
</dbReference>
<dbReference type="SMART" id="SM00490">
    <property type="entry name" value="HELICc"/>
    <property type="match status" value="1"/>
</dbReference>
<dbReference type="PANTHER" id="PTHR45626">
    <property type="entry name" value="TRANSCRIPTION TERMINATION FACTOR 2-RELATED"/>
    <property type="match status" value="1"/>
</dbReference>
<protein>
    <recommendedName>
        <fullName evidence="11">Helicase C-terminal domain-containing protein</fullName>
    </recommendedName>
</protein>
<dbReference type="Gene3D" id="3.40.50.10810">
    <property type="entry name" value="Tandem AAA-ATPase domain"/>
    <property type="match status" value="1"/>
</dbReference>
<evidence type="ECO:0000256" key="6">
    <source>
        <dbReference type="ARBA" id="ARBA00022806"/>
    </source>
</evidence>
<dbReference type="GO" id="GO:0006281">
    <property type="term" value="P:DNA repair"/>
    <property type="evidence" value="ECO:0007669"/>
    <property type="project" value="TreeGrafter"/>
</dbReference>
<feature type="compositionally biased region" description="Polar residues" evidence="10">
    <location>
        <begin position="33"/>
        <end position="42"/>
    </location>
</feature>
<dbReference type="GO" id="GO:0005634">
    <property type="term" value="C:nucleus"/>
    <property type="evidence" value="ECO:0007669"/>
    <property type="project" value="UniProtKB-SubCell"/>
</dbReference>
<evidence type="ECO:0000256" key="2">
    <source>
        <dbReference type="ARBA" id="ARBA00022723"/>
    </source>
</evidence>
<reference evidence="12 13" key="1">
    <citation type="journal article" date="2012" name="Eukaryot. Cell">
        <title>Genome sequence of the Trichosporon asahii environmental strain CBS 8904.</title>
        <authorList>
            <person name="Yang R.Y."/>
            <person name="Li H.T."/>
            <person name="Zhu H."/>
            <person name="Zhou G.P."/>
            <person name="Wang M."/>
            <person name="Wang L."/>
        </authorList>
    </citation>
    <scope>NUCLEOTIDE SEQUENCE [LARGE SCALE GENOMIC DNA]</scope>
    <source>
        <strain evidence="12 13">CBS 8904</strain>
    </source>
</reference>
<dbReference type="OMA" id="ETTVWRL"/>
<dbReference type="Pfam" id="PF08797">
    <property type="entry name" value="HIRAN"/>
    <property type="match status" value="1"/>
</dbReference>
<dbReference type="HOGENOM" id="CLU_000315_2_5_1"/>
<keyword evidence="3" id="KW-0547">Nucleotide-binding</keyword>
<dbReference type="PANTHER" id="PTHR45626:SF17">
    <property type="entry name" value="HELICASE-LIKE TRANSCRIPTION FACTOR"/>
    <property type="match status" value="1"/>
</dbReference>
<evidence type="ECO:0000256" key="10">
    <source>
        <dbReference type="SAM" id="MobiDB-lite"/>
    </source>
</evidence>
<evidence type="ECO:0000256" key="8">
    <source>
        <dbReference type="ARBA" id="ARBA00022840"/>
    </source>
</evidence>
<dbReference type="InParanoid" id="K1VM21"/>
<sequence>MEAEEVLGPSRSRSKPKSKKREREPSPVAGPSTPGTPASQASQDEEGEEPADEHYNGLVGAGEYVMLRRQPQNPYDSNAVQVGHVPRNTAARIAPLMDARLITVEGRMIGQNLDGKHRFKLPMDMCVYCRPAHRPHLEPEFEWITPMGQSFEMLRRKGQDPNQSAFYDYGTRGGQASNSNDKHVEKLLKGLKQVSADEKAADDVMLPLLESPPGVASGELNVDLLPHQSQAIRWMIDHEHPKLPKIGEPAVQFWSKQKGKGKNSGYWLNAATKTPQEADPELGRGGIIADGMGLGKTLSTLGLVLATMDEEPICPLSVLSNWQKQIEDHVAPGKLTYYTYHGAGAKGVKGKDLVEYDAGIATPVKGSKQAKSSTKKGPLMKVHWKRVVADEGHILKNPKAKSKFEGRSRTNSLPVTKAFANLQAERRWIATGTPIVNSPTDLGTLLACTRVCTPLDKPEFFKSLVLRPLRSGSAEAGRLLQGIVGQVLLRRTKDTVDAEGRKIVELPPIEFYQCEVQLDPDTRKTYDEPGANVLSMLTRMRQLCLSSDLVPENYLEELQRPSPKGSAVKAVKLSKEEQDRLIDKLRQAVADQEECSRQGLCPMDRHELSMASLLELPPDLDLVPDDVTVKPAARSAKIAELVKYLRAFDAGDKTLVFSQFTSFLDRVAGVLEDEGISYCRFDGSMPAAKRREVIANFQTQDKSSPHVMLISLKSGAVGLNLTAASNVFLSAIEAQAIDRVHRRKTVRVFQLIAADTVEAKVLDIRAFRCAYIYLTITEKRKDALVAKSGTKADAAAKKKARFEDLKEIFGVK</sequence>
<evidence type="ECO:0000259" key="11">
    <source>
        <dbReference type="PROSITE" id="PS51194"/>
    </source>
</evidence>
<keyword evidence="7" id="KW-0862">Zinc</keyword>
<gene>
    <name evidence="12" type="ORF">A1Q2_05239</name>
</gene>
<evidence type="ECO:0000256" key="5">
    <source>
        <dbReference type="ARBA" id="ARBA00022801"/>
    </source>
</evidence>
<dbReference type="Proteomes" id="UP000006757">
    <property type="component" value="Unassembled WGS sequence"/>
</dbReference>
<dbReference type="Gene3D" id="3.30.70.2330">
    <property type="match status" value="1"/>
</dbReference>
<dbReference type="InterPro" id="IPR014001">
    <property type="entry name" value="Helicase_ATP-bd"/>
</dbReference>
<keyword evidence="6" id="KW-0347">Helicase</keyword>
<dbReference type="Pfam" id="PF00176">
    <property type="entry name" value="SNF2-rel_dom"/>
    <property type="match status" value="1"/>
</dbReference>
<proteinExistence type="predicted"/>
<evidence type="ECO:0000256" key="9">
    <source>
        <dbReference type="ARBA" id="ARBA00023242"/>
    </source>
</evidence>
<evidence type="ECO:0000256" key="1">
    <source>
        <dbReference type="ARBA" id="ARBA00004123"/>
    </source>
</evidence>
<dbReference type="GO" id="GO:0005524">
    <property type="term" value="F:ATP binding"/>
    <property type="evidence" value="ECO:0007669"/>
    <property type="project" value="UniProtKB-KW"/>
</dbReference>
<keyword evidence="5" id="KW-0378">Hydrolase</keyword>
<dbReference type="SMART" id="SM00487">
    <property type="entry name" value="DEXDc"/>
    <property type="match status" value="1"/>
</dbReference>
<dbReference type="CDD" id="cd18793">
    <property type="entry name" value="SF2_C_SNF"/>
    <property type="match status" value="1"/>
</dbReference>
<dbReference type="InterPro" id="IPR049730">
    <property type="entry name" value="SNF2/RAD54-like_C"/>
</dbReference>
<comment type="caution">
    <text evidence="12">The sequence shown here is derived from an EMBL/GenBank/DDBJ whole genome shotgun (WGS) entry which is preliminary data.</text>
</comment>
<comment type="subcellular location">
    <subcellularLocation>
        <location evidence="1">Nucleus</location>
    </subcellularLocation>
</comment>
<dbReference type="SUPFAM" id="SSF52540">
    <property type="entry name" value="P-loop containing nucleoside triphosphate hydrolases"/>
    <property type="match status" value="2"/>
</dbReference>
<organism evidence="12 13">
    <name type="scientific">Trichosporon asahii var. asahii (strain CBS 8904)</name>
    <name type="common">Yeast</name>
    <dbReference type="NCBI Taxonomy" id="1220162"/>
    <lineage>
        <taxon>Eukaryota</taxon>
        <taxon>Fungi</taxon>
        <taxon>Dikarya</taxon>
        <taxon>Basidiomycota</taxon>
        <taxon>Agaricomycotina</taxon>
        <taxon>Tremellomycetes</taxon>
        <taxon>Trichosporonales</taxon>
        <taxon>Trichosporonaceae</taxon>
        <taxon>Trichosporon</taxon>
    </lineage>
</organism>
<evidence type="ECO:0000256" key="3">
    <source>
        <dbReference type="ARBA" id="ARBA00022741"/>
    </source>
</evidence>
<dbReference type="GO" id="GO:0008270">
    <property type="term" value="F:zinc ion binding"/>
    <property type="evidence" value="ECO:0007669"/>
    <property type="project" value="UniProtKB-KW"/>
</dbReference>
<feature type="domain" description="Helicase C-terminal" evidence="11">
    <location>
        <begin position="640"/>
        <end position="792"/>
    </location>
</feature>
<evidence type="ECO:0000313" key="12">
    <source>
        <dbReference type="EMBL" id="EKD00402.1"/>
    </source>
</evidence>
<keyword evidence="4" id="KW-0863">Zinc-finger</keyword>
<dbReference type="Pfam" id="PF00271">
    <property type="entry name" value="Helicase_C"/>
    <property type="match status" value="1"/>
</dbReference>
<keyword evidence="2" id="KW-0479">Metal-binding</keyword>
<dbReference type="EMBL" id="AMBO01000341">
    <property type="protein sequence ID" value="EKD00402.1"/>
    <property type="molecule type" value="Genomic_DNA"/>
</dbReference>
<dbReference type="OrthoDB" id="448448at2759"/>
<name>K1VM21_TRIAC</name>
<keyword evidence="9" id="KW-0539">Nucleus</keyword>
<dbReference type="GO" id="GO:0008094">
    <property type="term" value="F:ATP-dependent activity, acting on DNA"/>
    <property type="evidence" value="ECO:0007669"/>
    <property type="project" value="TreeGrafter"/>
</dbReference>
<dbReference type="InterPro" id="IPR000330">
    <property type="entry name" value="SNF2_N"/>
</dbReference>
<evidence type="ECO:0000313" key="13">
    <source>
        <dbReference type="Proteomes" id="UP000006757"/>
    </source>
</evidence>
<keyword evidence="13" id="KW-1185">Reference proteome</keyword>
<dbReference type="InterPro" id="IPR027417">
    <property type="entry name" value="P-loop_NTPase"/>
</dbReference>
<evidence type="ECO:0000256" key="7">
    <source>
        <dbReference type="ARBA" id="ARBA00022833"/>
    </source>
</evidence>
<dbReference type="eggNOG" id="KOG1001">
    <property type="taxonomic scope" value="Eukaryota"/>
</dbReference>